<protein>
    <submittedName>
        <fullName evidence="1">Heme-binding protein</fullName>
    </submittedName>
</protein>
<dbReference type="Proteomes" id="UP000599109">
    <property type="component" value="Unassembled WGS sequence"/>
</dbReference>
<dbReference type="Pfam" id="PF03928">
    <property type="entry name" value="HbpS-like"/>
    <property type="match status" value="1"/>
</dbReference>
<dbReference type="AlphaFoldDB" id="A0A937CWI4"/>
<proteinExistence type="predicted"/>
<reference evidence="1 2" key="1">
    <citation type="journal article" date="2017" name="Int. J. Syst. Evol. Microbiol.">
        <title>Ramlibacter monticola sp. nov., isolated from forest soil.</title>
        <authorList>
            <person name="Chaudhary D.K."/>
            <person name="Kim J."/>
        </authorList>
    </citation>
    <scope>NUCLEOTIDE SEQUENCE [LARGE SCALE GENOMIC DNA]</scope>
    <source>
        <strain evidence="1 2">KACC 19175</strain>
    </source>
</reference>
<gene>
    <name evidence="1" type="ORF">JJ685_29385</name>
</gene>
<dbReference type="SUPFAM" id="SSF143744">
    <property type="entry name" value="GlcG-like"/>
    <property type="match status" value="1"/>
</dbReference>
<dbReference type="RefSeq" id="WP_201677955.1">
    <property type="nucleotide sequence ID" value="NZ_JAEQNE010000014.1"/>
</dbReference>
<sequence length="150" mass="15196">MYLASTQRLTLAGARKIVAAATARAEEAGIAICIVVVDAGGHPLLLERMDGGRFHTAHSASAKAVCAASNRRPTGPAGAQGQSLDAIHAIGLALAAGAERWTALEGGAPILVDGECVGGVGVSGGSFEFDERVAREAVEAIGASWRPNPR</sequence>
<evidence type="ECO:0000313" key="2">
    <source>
        <dbReference type="Proteomes" id="UP000599109"/>
    </source>
</evidence>
<dbReference type="InterPro" id="IPR005624">
    <property type="entry name" value="PduO/GlcC-like"/>
</dbReference>
<name>A0A937CWI4_9BURK</name>
<organism evidence="1 2">
    <name type="scientific">Ramlibacter monticola</name>
    <dbReference type="NCBI Taxonomy" id="1926872"/>
    <lineage>
        <taxon>Bacteria</taxon>
        <taxon>Pseudomonadati</taxon>
        <taxon>Pseudomonadota</taxon>
        <taxon>Betaproteobacteria</taxon>
        <taxon>Burkholderiales</taxon>
        <taxon>Comamonadaceae</taxon>
        <taxon>Ramlibacter</taxon>
    </lineage>
</organism>
<evidence type="ECO:0000313" key="1">
    <source>
        <dbReference type="EMBL" id="MBL0395281.1"/>
    </source>
</evidence>
<keyword evidence="2" id="KW-1185">Reference proteome</keyword>
<dbReference type="InterPro" id="IPR052517">
    <property type="entry name" value="GlcG_carb_metab_protein"/>
</dbReference>
<dbReference type="Gene3D" id="3.30.450.150">
    <property type="entry name" value="Haem-degrading domain"/>
    <property type="match status" value="1"/>
</dbReference>
<comment type="caution">
    <text evidence="1">The sequence shown here is derived from an EMBL/GenBank/DDBJ whole genome shotgun (WGS) entry which is preliminary data.</text>
</comment>
<dbReference type="EMBL" id="JAEQNE010000014">
    <property type="protein sequence ID" value="MBL0395281.1"/>
    <property type="molecule type" value="Genomic_DNA"/>
</dbReference>
<dbReference type="PANTHER" id="PTHR34309:SF1">
    <property type="entry name" value="PROTEIN GLCG"/>
    <property type="match status" value="1"/>
</dbReference>
<dbReference type="PANTHER" id="PTHR34309">
    <property type="entry name" value="SLR1406 PROTEIN"/>
    <property type="match status" value="1"/>
</dbReference>
<dbReference type="InterPro" id="IPR038084">
    <property type="entry name" value="PduO/GlcC-like_sf"/>
</dbReference>
<accession>A0A937CWI4</accession>